<protein>
    <submittedName>
        <fullName evidence="7">Solute carrier family 23 member 3</fullName>
    </submittedName>
</protein>
<evidence type="ECO:0000256" key="3">
    <source>
        <dbReference type="ARBA" id="ARBA00022692"/>
    </source>
</evidence>
<evidence type="ECO:0000256" key="4">
    <source>
        <dbReference type="ARBA" id="ARBA00022989"/>
    </source>
</evidence>
<evidence type="ECO:0000256" key="5">
    <source>
        <dbReference type="ARBA" id="ARBA00023136"/>
    </source>
</evidence>
<dbReference type="Pfam" id="PF00860">
    <property type="entry name" value="Xan_ur_permease"/>
    <property type="match status" value="2"/>
</dbReference>
<evidence type="ECO:0000256" key="2">
    <source>
        <dbReference type="ARBA" id="ARBA00008821"/>
    </source>
</evidence>
<comment type="similarity">
    <text evidence="2">Belongs to the nucleobase:cation symporter-2 (NCS2) (TC 2.A.40) family.</text>
</comment>
<comment type="caution">
    <text evidence="7">The sequence shown here is derived from an EMBL/GenBank/DDBJ whole genome shotgun (WGS) entry which is preliminary data.</text>
</comment>
<comment type="subcellular location">
    <subcellularLocation>
        <location evidence="1">Membrane</location>
        <topology evidence="1">Multi-pass membrane protein</topology>
    </subcellularLocation>
</comment>
<evidence type="ECO:0000313" key="7">
    <source>
        <dbReference type="EMBL" id="GAB1285107.1"/>
    </source>
</evidence>
<name>A0ABQ0EDK8_APOSI</name>
<dbReference type="Proteomes" id="UP001623349">
    <property type="component" value="Unassembled WGS sequence"/>
</dbReference>
<proteinExistence type="inferred from homology"/>
<keyword evidence="5" id="KW-0472">Membrane</keyword>
<dbReference type="EMBL" id="BAAFST010000001">
    <property type="protein sequence ID" value="GAB1285107.1"/>
    <property type="molecule type" value="Genomic_DNA"/>
</dbReference>
<evidence type="ECO:0000256" key="6">
    <source>
        <dbReference type="SAM" id="MobiDB-lite"/>
    </source>
</evidence>
<sequence>MSLTRSCHGLELWDTSLREVSGAVVVSGLLQGTMGLLGLPGRVFPSCGPLVLAPSLVVAGLSAHKEVAQFCSAHWGLALLYAHPAHGDMLAALGVVPELTDGCSQVLAPVACVWLISASVGLSVLPPLSEPSDAPWFWLPHPGVSLCNPDCPGTNSVDQAGLELRNPPASASQVLGLQWDWPLLTPRALAAGMSMALAASTSSLGCYALCGQLLHLSPPPPHACSRGLSLEGLGSVLAGLLGSPLGTASSFPNVGTVSLFQTGSRRVAHLVGLFCMGLGLSPRLAQLFTNIPLPVLAQPFHLADIDSGRNVFIVGFSIFMALLLPRWLREAPVLLNTEPKTSQSWSPLDMFLRSLLAEPIFLAGLLGFLLENTISGTRIERGLGQGLPTSFTAQETQMLQKSRKTAAQEYGLPLPVKTLCSCIPQALHCLCPMPEDSGDEGGSSKTGETEDLLPNNGESHSTAGRGGFRAQ</sequence>
<keyword evidence="4" id="KW-1133">Transmembrane helix</keyword>
<dbReference type="InterPro" id="IPR006043">
    <property type="entry name" value="NCS2"/>
</dbReference>
<organism evidence="7 8">
    <name type="scientific">Apodemus speciosus</name>
    <name type="common">Large Japanese field mouse</name>
    <dbReference type="NCBI Taxonomy" id="105296"/>
    <lineage>
        <taxon>Eukaryota</taxon>
        <taxon>Metazoa</taxon>
        <taxon>Chordata</taxon>
        <taxon>Craniata</taxon>
        <taxon>Vertebrata</taxon>
        <taxon>Euteleostomi</taxon>
        <taxon>Mammalia</taxon>
        <taxon>Eutheria</taxon>
        <taxon>Euarchontoglires</taxon>
        <taxon>Glires</taxon>
        <taxon>Rodentia</taxon>
        <taxon>Myomorpha</taxon>
        <taxon>Muroidea</taxon>
        <taxon>Muridae</taxon>
        <taxon>Murinae</taxon>
        <taxon>Apodemus</taxon>
    </lineage>
</organism>
<keyword evidence="3" id="KW-0812">Transmembrane</keyword>
<dbReference type="PANTHER" id="PTHR11119">
    <property type="entry name" value="XANTHINE-URACIL / VITAMIN C PERMEASE FAMILY MEMBER"/>
    <property type="match status" value="1"/>
</dbReference>
<feature type="region of interest" description="Disordered" evidence="6">
    <location>
        <begin position="435"/>
        <end position="471"/>
    </location>
</feature>
<evidence type="ECO:0000313" key="8">
    <source>
        <dbReference type="Proteomes" id="UP001623349"/>
    </source>
</evidence>
<accession>A0ABQ0EDK8</accession>
<evidence type="ECO:0000256" key="1">
    <source>
        <dbReference type="ARBA" id="ARBA00004141"/>
    </source>
</evidence>
<keyword evidence="8" id="KW-1185">Reference proteome</keyword>
<gene>
    <name evidence="7" type="ORF">APTSU1_000033700</name>
</gene>
<reference evidence="7 8" key="1">
    <citation type="submission" date="2024-08" db="EMBL/GenBank/DDBJ databases">
        <title>The draft genome of Apodemus speciosus.</title>
        <authorList>
            <person name="Nabeshima K."/>
            <person name="Suzuki S."/>
            <person name="Onuma M."/>
        </authorList>
    </citation>
    <scope>NUCLEOTIDE SEQUENCE [LARGE SCALE GENOMIC DNA]</scope>
    <source>
        <strain evidence="7">IB14-021</strain>
    </source>
</reference>